<sequence length="242" mass="28120">MNFEYYKVTSELDALEVLRYLNDLGIHNISGEVLKYFITDLKKLIKYDLENRNEKVNVHDYEVQWSERLHSASTFSSRVRSRTQETPEICTKECVKSRKPFILRNTQSAPNIGVSKHDDVKKPERKACSCIIEKKNEVKVKEKNVCSSNNLIKVPRRLPQKKCDPVSLYHYYTSLWSKFKPNVPGENDWAELRWQVRQKMAGSDPKQTVTKINLFRSIKLIVNPIVLGKGSAKEACSNRTNR</sequence>
<dbReference type="Proteomes" id="UP000824533">
    <property type="component" value="Linkage Group LG15"/>
</dbReference>
<organism evidence="1 2">
    <name type="scientific">Dendrolimus kikuchii</name>
    <dbReference type="NCBI Taxonomy" id="765133"/>
    <lineage>
        <taxon>Eukaryota</taxon>
        <taxon>Metazoa</taxon>
        <taxon>Ecdysozoa</taxon>
        <taxon>Arthropoda</taxon>
        <taxon>Hexapoda</taxon>
        <taxon>Insecta</taxon>
        <taxon>Pterygota</taxon>
        <taxon>Neoptera</taxon>
        <taxon>Endopterygota</taxon>
        <taxon>Lepidoptera</taxon>
        <taxon>Glossata</taxon>
        <taxon>Ditrysia</taxon>
        <taxon>Bombycoidea</taxon>
        <taxon>Lasiocampidae</taxon>
        <taxon>Dendrolimus</taxon>
    </lineage>
</organism>
<gene>
    <name evidence="1" type="ORF">K1T71_008859</name>
</gene>
<name>A0ACC1CW42_9NEOP</name>
<evidence type="ECO:0000313" key="1">
    <source>
        <dbReference type="EMBL" id="KAJ0175700.1"/>
    </source>
</evidence>
<comment type="caution">
    <text evidence="1">The sequence shown here is derived from an EMBL/GenBank/DDBJ whole genome shotgun (WGS) entry which is preliminary data.</text>
</comment>
<reference evidence="1 2" key="1">
    <citation type="journal article" date="2021" name="Front. Genet.">
        <title>Chromosome-Level Genome Assembly Reveals Significant Gene Expansion in the Toll and IMD Signaling Pathways of Dendrolimus kikuchii.</title>
        <authorList>
            <person name="Zhou J."/>
            <person name="Wu P."/>
            <person name="Xiong Z."/>
            <person name="Liu N."/>
            <person name="Zhao N."/>
            <person name="Ji M."/>
            <person name="Qiu Y."/>
            <person name="Yang B."/>
        </authorList>
    </citation>
    <scope>NUCLEOTIDE SEQUENCE [LARGE SCALE GENOMIC DNA]</scope>
    <source>
        <strain evidence="1">Ann1</strain>
    </source>
</reference>
<proteinExistence type="predicted"/>
<dbReference type="EMBL" id="CM034401">
    <property type="protein sequence ID" value="KAJ0175700.1"/>
    <property type="molecule type" value="Genomic_DNA"/>
</dbReference>
<protein>
    <submittedName>
        <fullName evidence="1">Uncharacterized protein</fullName>
    </submittedName>
</protein>
<keyword evidence="2" id="KW-1185">Reference proteome</keyword>
<evidence type="ECO:0000313" key="2">
    <source>
        <dbReference type="Proteomes" id="UP000824533"/>
    </source>
</evidence>
<accession>A0ACC1CW42</accession>